<evidence type="ECO:0000313" key="9">
    <source>
        <dbReference type="EMBL" id="QBD78896.1"/>
    </source>
</evidence>
<dbReference type="KEGG" id="kbs:EPA93_24100"/>
<dbReference type="PANTHER" id="PTHR30193">
    <property type="entry name" value="ABC TRANSPORTER PERMEASE PROTEIN"/>
    <property type="match status" value="1"/>
</dbReference>
<evidence type="ECO:0000313" key="10">
    <source>
        <dbReference type="Proteomes" id="UP000290365"/>
    </source>
</evidence>
<dbReference type="Gene3D" id="1.10.3720.10">
    <property type="entry name" value="MetI-like"/>
    <property type="match status" value="1"/>
</dbReference>
<evidence type="ECO:0000256" key="3">
    <source>
        <dbReference type="ARBA" id="ARBA00022475"/>
    </source>
</evidence>
<keyword evidence="10" id="KW-1185">Reference proteome</keyword>
<feature type="transmembrane region" description="Helical" evidence="7">
    <location>
        <begin position="288"/>
        <end position="309"/>
    </location>
</feature>
<keyword evidence="3" id="KW-1003">Cell membrane</keyword>
<dbReference type="SUPFAM" id="SSF161098">
    <property type="entry name" value="MetI-like"/>
    <property type="match status" value="1"/>
</dbReference>
<dbReference type="Proteomes" id="UP000290365">
    <property type="component" value="Chromosome"/>
</dbReference>
<dbReference type="OrthoDB" id="9779462at2"/>
<reference evidence="9 10" key="1">
    <citation type="submission" date="2019-01" db="EMBL/GenBank/DDBJ databases">
        <title>Ktedonosporobacter rubrisoli SCAWS-G2.</title>
        <authorList>
            <person name="Huang Y."/>
            <person name="Yan B."/>
        </authorList>
    </citation>
    <scope>NUCLEOTIDE SEQUENCE [LARGE SCALE GENOMIC DNA]</scope>
    <source>
        <strain evidence="9 10">SCAWS-G2</strain>
    </source>
</reference>
<dbReference type="EMBL" id="CP035758">
    <property type="protein sequence ID" value="QBD78896.1"/>
    <property type="molecule type" value="Genomic_DNA"/>
</dbReference>
<comment type="subcellular location">
    <subcellularLocation>
        <location evidence="1 7">Cell membrane</location>
        <topology evidence="1 7">Multi-pass membrane protein</topology>
    </subcellularLocation>
</comment>
<feature type="transmembrane region" description="Helical" evidence="7">
    <location>
        <begin position="34"/>
        <end position="58"/>
    </location>
</feature>
<proteinExistence type="inferred from homology"/>
<dbReference type="GO" id="GO:0055085">
    <property type="term" value="P:transmembrane transport"/>
    <property type="evidence" value="ECO:0007669"/>
    <property type="project" value="InterPro"/>
</dbReference>
<sequence>MKLERDLILQEISVPRVTRPPSSRLRRWLSTGQAYIYLLPIFIILGIFSYAPSIFVFYMSLFKWNFLNHGEQPFVGLANYVSLAHDPNFWQSLQVSVVYVLISVPVQLFLALFLALLLMSGIRARAFWRLAIFTPFITPMVATSAIWLWIFDNYHGLLNGILRFMHMTPIDWLGDPHWILFSVIVYTTWKSVGFSVVIFMAGLGNVSPTLAEAAYVDGGNRWQIFWHITWPLLRPITLVVLLLSTIEAFKMFQPVFLLLQGQVTGGAGNAGRTLGLLMFSQAFAGNTHAGLGSAISVILFLLVFTISVAQFGLSRRNDVVVD</sequence>
<keyword evidence="4 7" id="KW-0812">Transmembrane</keyword>
<dbReference type="Pfam" id="PF00528">
    <property type="entry name" value="BPD_transp_1"/>
    <property type="match status" value="1"/>
</dbReference>
<dbReference type="CDD" id="cd06261">
    <property type="entry name" value="TM_PBP2"/>
    <property type="match status" value="1"/>
</dbReference>
<feature type="transmembrane region" description="Helical" evidence="7">
    <location>
        <begin position="97"/>
        <end position="118"/>
    </location>
</feature>
<evidence type="ECO:0000256" key="6">
    <source>
        <dbReference type="ARBA" id="ARBA00023136"/>
    </source>
</evidence>
<dbReference type="AlphaFoldDB" id="A0A4P6JVB3"/>
<accession>A0A4P6JVB3</accession>
<dbReference type="PROSITE" id="PS50928">
    <property type="entry name" value="ABC_TM1"/>
    <property type="match status" value="1"/>
</dbReference>
<dbReference type="InterPro" id="IPR000515">
    <property type="entry name" value="MetI-like"/>
</dbReference>
<keyword evidence="5 7" id="KW-1133">Transmembrane helix</keyword>
<evidence type="ECO:0000259" key="8">
    <source>
        <dbReference type="PROSITE" id="PS50928"/>
    </source>
</evidence>
<dbReference type="PANTHER" id="PTHR30193:SF37">
    <property type="entry name" value="INNER MEMBRANE ABC TRANSPORTER PERMEASE PROTEIN YCJO"/>
    <property type="match status" value="1"/>
</dbReference>
<organism evidence="9 10">
    <name type="scientific">Ktedonosporobacter rubrisoli</name>
    <dbReference type="NCBI Taxonomy" id="2509675"/>
    <lineage>
        <taxon>Bacteria</taxon>
        <taxon>Bacillati</taxon>
        <taxon>Chloroflexota</taxon>
        <taxon>Ktedonobacteria</taxon>
        <taxon>Ktedonobacterales</taxon>
        <taxon>Ktedonosporobacteraceae</taxon>
        <taxon>Ktedonosporobacter</taxon>
    </lineage>
</organism>
<feature type="transmembrane region" description="Helical" evidence="7">
    <location>
        <begin position="178"/>
        <end position="203"/>
    </location>
</feature>
<dbReference type="InterPro" id="IPR051393">
    <property type="entry name" value="ABC_transporter_permease"/>
</dbReference>
<evidence type="ECO:0000256" key="4">
    <source>
        <dbReference type="ARBA" id="ARBA00022692"/>
    </source>
</evidence>
<keyword evidence="6 7" id="KW-0472">Membrane</keyword>
<dbReference type="InterPro" id="IPR035906">
    <property type="entry name" value="MetI-like_sf"/>
</dbReference>
<evidence type="ECO:0000256" key="7">
    <source>
        <dbReference type="RuleBase" id="RU363032"/>
    </source>
</evidence>
<feature type="transmembrane region" description="Helical" evidence="7">
    <location>
        <begin position="224"/>
        <end position="246"/>
    </location>
</feature>
<feature type="transmembrane region" description="Helical" evidence="7">
    <location>
        <begin position="130"/>
        <end position="150"/>
    </location>
</feature>
<evidence type="ECO:0000256" key="5">
    <source>
        <dbReference type="ARBA" id="ARBA00022989"/>
    </source>
</evidence>
<dbReference type="RefSeq" id="WP_129889949.1">
    <property type="nucleotide sequence ID" value="NZ_CP035758.1"/>
</dbReference>
<gene>
    <name evidence="9" type="ORF">EPA93_24100</name>
</gene>
<protein>
    <submittedName>
        <fullName evidence="9">Sugar ABC transporter permease</fullName>
    </submittedName>
</protein>
<feature type="domain" description="ABC transmembrane type-1" evidence="8">
    <location>
        <begin position="89"/>
        <end position="310"/>
    </location>
</feature>
<comment type="similarity">
    <text evidence="7">Belongs to the binding-protein-dependent transport system permease family.</text>
</comment>
<name>A0A4P6JVB3_KTERU</name>
<evidence type="ECO:0000256" key="2">
    <source>
        <dbReference type="ARBA" id="ARBA00022448"/>
    </source>
</evidence>
<evidence type="ECO:0000256" key="1">
    <source>
        <dbReference type="ARBA" id="ARBA00004651"/>
    </source>
</evidence>
<keyword evidence="2 7" id="KW-0813">Transport</keyword>
<dbReference type="GO" id="GO:0005886">
    <property type="term" value="C:plasma membrane"/>
    <property type="evidence" value="ECO:0007669"/>
    <property type="project" value="UniProtKB-SubCell"/>
</dbReference>